<protein>
    <submittedName>
        <fullName evidence="1">Uncharacterized protein</fullName>
    </submittedName>
</protein>
<accession>A0A5B8IDT6</accession>
<reference evidence="1" key="1">
    <citation type="submission" date="2018-11" db="EMBL/GenBank/DDBJ databases">
        <title>A distinct lineage of giant viruses engineers rhodopsin photosystems in predatory marine eukaryotes.</title>
        <authorList>
            <person name="Needham D.M."/>
            <person name="Yoshizawa S."/>
            <person name="Hosaka T."/>
            <person name="Poirier C."/>
            <person name="Choi C.-J."/>
            <person name="Hehenberger E."/>
            <person name="Irwin N.A.T."/>
            <person name="Wilken S."/>
            <person name="Yung C.-M."/>
            <person name="Bachy C."/>
            <person name="Kurihara R."/>
            <person name="Nakajima Y."/>
            <person name="Kojima K."/>
            <person name="Kimura-Someya T."/>
            <person name="Leonard G."/>
            <person name="Malmstrom R.R."/>
            <person name="Mende D."/>
            <person name="Olson D.K."/>
            <person name="Sudo Y."/>
            <person name="Sudek S."/>
            <person name="Richards T.A."/>
            <person name="DeLong E.F."/>
            <person name="Keeling P.J."/>
            <person name="Santoro A.E."/>
            <person name="Shirouzu M."/>
            <person name="Iwasaki W."/>
            <person name="Worden A.Z."/>
        </authorList>
    </citation>
    <scope>NUCLEOTIDE SEQUENCE</scope>
</reference>
<sequence length="146" mass="17121">MNETQKKIDQNILNLKILSKIKENDKLLTNNELLEIDSPHIFQSINRWYNNENRNITIEKLNSILEDTFLITENLLNENKEEKNLEETNTQIFQNLILEMKNSLVGLENLKKTYSTDILISSQIDLLIGKLSTRIEKMTKLFIISI</sequence>
<name>A0A5B8IDT6_9VIRU</name>
<dbReference type="EMBL" id="MK250086">
    <property type="protein sequence ID" value="QDY51976.1"/>
    <property type="molecule type" value="Genomic_DNA"/>
</dbReference>
<proteinExistence type="predicted"/>
<organism evidence="1">
    <name type="scientific">Mimiviridae sp. ChoanoV1</name>
    <dbReference type="NCBI Taxonomy" id="2596887"/>
    <lineage>
        <taxon>Viruses</taxon>
        <taxon>Varidnaviria</taxon>
        <taxon>Bamfordvirae</taxon>
        <taxon>Nucleocytoviricota</taxon>
        <taxon>Megaviricetes</taxon>
        <taxon>Imitervirales</taxon>
        <taxon>Schizomimiviridae</taxon>
    </lineage>
</organism>
<gene>
    <name evidence="1" type="ORF">2_48</name>
</gene>
<evidence type="ECO:0000313" key="1">
    <source>
        <dbReference type="EMBL" id="QDY51976.1"/>
    </source>
</evidence>